<evidence type="ECO:0000313" key="1">
    <source>
        <dbReference type="EMBL" id="KAK8206546.1"/>
    </source>
</evidence>
<dbReference type="EMBL" id="JAMKPW020000022">
    <property type="protein sequence ID" value="KAK8206546.1"/>
    <property type="molecule type" value="Genomic_DNA"/>
</dbReference>
<evidence type="ECO:0000313" key="2">
    <source>
        <dbReference type="Proteomes" id="UP001320706"/>
    </source>
</evidence>
<organism evidence="1 2">
    <name type="scientific">Zalaria obscura</name>
    <dbReference type="NCBI Taxonomy" id="2024903"/>
    <lineage>
        <taxon>Eukaryota</taxon>
        <taxon>Fungi</taxon>
        <taxon>Dikarya</taxon>
        <taxon>Ascomycota</taxon>
        <taxon>Pezizomycotina</taxon>
        <taxon>Dothideomycetes</taxon>
        <taxon>Dothideomycetidae</taxon>
        <taxon>Dothideales</taxon>
        <taxon>Zalariaceae</taxon>
        <taxon>Zalaria</taxon>
    </lineage>
</organism>
<gene>
    <name evidence="1" type="ORF">M8818_004379</name>
</gene>
<protein>
    <submittedName>
        <fullName evidence="1">Uncharacterized protein</fullName>
    </submittedName>
</protein>
<reference evidence="1" key="1">
    <citation type="submission" date="2024-02" db="EMBL/GenBank/DDBJ databases">
        <title>Metagenome Assembled Genome of Zalaria obscura JY119.</title>
        <authorList>
            <person name="Vighnesh L."/>
            <person name="Jagadeeshwari U."/>
            <person name="Venkata Ramana C."/>
            <person name="Sasikala C."/>
        </authorList>
    </citation>
    <scope>NUCLEOTIDE SEQUENCE</scope>
    <source>
        <strain evidence="1">JY119</strain>
    </source>
</reference>
<comment type="caution">
    <text evidence="1">The sequence shown here is derived from an EMBL/GenBank/DDBJ whole genome shotgun (WGS) entry which is preliminary data.</text>
</comment>
<dbReference type="Proteomes" id="UP001320706">
    <property type="component" value="Unassembled WGS sequence"/>
</dbReference>
<proteinExistence type="predicted"/>
<accession>A0ACC3SE26</accession>
<sequence>MWPCHPARSLGPVLGLGAARFTTTSTSVPSCSSATRHVTMAGYYITRHVVQPGVGLAAEIIGHRKSKKSRDFVEETSSVTATTPIPQESRVPKLEQFSNEKTTQIGRDEANTPTLPYSEDAPPPYQEAQDLNNFREDDDIAEASGEEDWELDEAAANFDQMDTTRSKFTVPRGNAFGPASIGQIVEAFVNMYPPVQTGGKLGDPVILRQKRPGNQTRGFVHGYAPSLKEVGISQPAWMDFLACFEESIKITPAFDVINMAVGVAGIVGHFVPNPVTTAATIAVTVAEETARATYQRIRTNSFFAEMNERFFMPLGLYCLIMTYNPYAHAASQPFDLSSTLSKAYDPKRPAIRAYLKKNLGGIGGHSSETQMPKPAELVFPEIDNSQRENKGNRFTRGRRFVDEYMDKRALSRFAANNPGSVLADEPEFESKHGNFGTRHLHTGRGGPVGAPLSRVVERVSKGKYKGRDANPIVMATRAARPKVLFLMVTTMPSAEEMHAVRECFDIKEMDTAEVGERPSPLSVALAVFKRSESSLQQLQKSPTPLDPPSSVVTSGIFEKPLHTGRNERDKE</sequence>
<name>A0ACC3SE26_9PEZI</name>
<keyword evidence="2" id="KW-1185">Reference proteome</keyword>